<dbReference type="GeneID" id="75910041"/>
<evidence type="ECO:0000256" key="1">
    <source>
        <dbReference type="SAM" id="MobiDB-lite"/>
    </source>
</evidence>
<organism evidence="2 3">
    <name type="scientific">Umbelopsis ramanniana AG</name>
    <dbReference type="NCBI Taxonomy" id="1314678"/>
    <lineage>
        <taxon>Eukaryota</taxon>
        <taxon>Fungi</taxon>
        <taxon>Fungi incertae sedis</taxon>
        <taxon>Mucoromycota</taxon>
        <taxon>Mucoromycotina</taxon>
        <taxon>Umbelopsidomycetes</taxon>
        <taxon>Umbelopsidales</taxon>
        <taxon>Umbelopsidaceae</taxon>
        <taxon>Umbelopsis</taxon>
    </lineage>
</organism>
<gene>
    <name evidence="2" type="ORF">K450DRAFT_202592</name>
</gene>
<comment type="caution">
    <text evidence="2">The sequence shown here is derived from an EMBL/GenBank/DDBJ whole genome shotgun (WGS) entry which is preliminary data.</text>
</comment>
<keyword evidence="3" id="KW-1185">Reference proteome</keyword>
<dbReference type="AlphaFoldDB" id="A0AAD5E3Q0"/>
<name>A0AAD5E3Q0_UMBRA</name>
<reference evidence="2" key="1">
    <citation type="submission" date="2021-06" db="EMBL/GenBank/DDBJ databases">
        <authorList>
            <consortium name="DOE Joint Genome Institute"/>
            <person name="Mondo S.J."/>
            <person name="Amses K.R."/>
            <person name="Simmons D.R."/>
            <person name="Longcore J.E."/>
            <person name="Seto K."/>
            <person name="Alves G.H."/>
            <person name="Bonds A.E."/>
            <person name="Quandt C.A."/>
            <person name="Davis W.J."/>
            <person name="Chang Y."/>
            <person name="Letcher P.M."/>
            <person name="Powell M.J."/>
            <person name="Kuo A."/>
            <person name="Labutti K."/>
            <person name="Pangilinan J."/>
            <person name="Andreopoulos W."/>
            <person name="Tritt A."/>
            <person name="Riley R."/>
            <person name="Hundley H."/>
            <person name="Johnson J."/>
            <person name="Lipzen A."/>
            <person name="Barry K."/>
            <person name="Berbee M.L."/>
            <person name="Buchler N.E."/>
            <person name="Grigoriev I.V."/>
            <person name="Spatafora J.W."/>
            <person name="Stajich J.E."/>
            <person name="James T.Y."/>
        </authorList>
    </citation>
    <scope>NUCLEOTIDE SEQUENCE</scope>
    <source>
        <strain evidence="2">AG</strain>
    </source>
</reference>
<dbReference type="Proteomes" id="UP001206595">
    <property type="component" value="Unassembled WGS sequence"/>
</dbReference>
<proteinExistence type="predicted"/>
<reference evidence="2" key="2">
    <citation type="journal article" date="2022" name="Proc. Natl. Acad. Sci. U.S.A.">
        <title>Diploid-dominant life cycles characterize the early evolution of Fungi.</title>
        <authorList>
            <person name="Amses K.R."/>
            <person name="Simmons D.R."/>
            <person name="Longcore J.E."/>
            <person name="Mondo S.J."/>
            <person name="Seto K."/>
            <person name="Jeronimo G.H."/>
            <person name="Bonds A.E."/>
            <person name="Quandt C.A."/>
            <person name="Davis W.J."/>
            <person name="Chang Y."/>
            <person name="Federici B.A."/>
            <person name="Kuo A."/>
            <person name="LaButti K."/>
            <person name="Pangilinan J."/>
            <person name="Andreopoulos W."/>
            <person name="Tritt A."/>
            <person name="Riley R."/>
            <person name="Hundley H."/>
            <person name="Johnson J."/>
            <person name="Lipzen A."/>
            <person name="Barry K."/>
            <person name="Lang B.F."/>
            <person name="Cuomo C.A."/>
            <person name="Buchler N.E."/>
            <person name="Grigoriev I.V."/>
            <person name="Spatafora J.W."/>
            <person name="Stajich J.E."/>
            <person name="James T.Y."/>
        </authorList>
    </citation>
    <scope>NUCLEOTIDE SEQUENCE</scope>
    <source>
        <strain evidence="2">AG</strain>
    </source>
</reference>
<feature type="region of interest" description="Disordered" evidence="1">
    <location>
        <begin position="32"/>
        <end position="51"/>
    </location>
</feature>
<evidence type="ECO:0000313" key="3">
    <source>
        <dbReference type="Proteomes" id="UP001206595"/>
    </source>
</evidence>
<dbReference type="RefSeq" id="XP_051440784.1">
    <property type="nucleotide sequence ID" value="XM_051584691.1"/>
</dbReference>
<accession>A0AAD5E3Q0</accession>
<feature type="compositionally biased region" description="Basic and acidic residues" evidence="1">
    <location>
        <begin position="38"/>
        <end position="48"/>
    </location>
</feature>
<evidence type="ECO:0000313" key="2">
    <source>
        <dbReference type="EMBL" id="KAI8575780.1"/>
    </source>
</evidence>
<sequence length="233" mass="27314">MVFASSQHQFVFSPLRWGRIHLHAHGAQKQCASSSTLSHEKENGEWHSGKHSKKERSTLIYWNSLWKRVSADMRPWMSDSMQDLDEEDDDTLENIPTCYDIPVDTKLHYYLRQQTSQRDTNNMTTQNTAIAPKKKRTLASQEHHSAAMSSLRKLNDSHRTLREMIHINQVLRRVQEDEDHIREMERYKIQKMEQDPYVVSTVAAKRNIHNLDGETGRLRPSYVQQTMITTGIR</sequence>
<dbReference type="EMBL" id="MU620970">
    <property type="protein sequence ID" value="KAI8575780.1"/>
    <property type="molecule type" value="Genomic_DNA"/>
</dbReference>
<protein>
    <submittedName>
        <fullName evidence="2">Uncharacterized protein</fullName>
    </submittedName>
</protein>